<dbReference type="EMBL" id="CAMKVN010005347">
    <property type="protein sequence ID" value="CAI2188687.1"/>
    <property type="molecule type" value="Genomic_DNA"/>
</dbReference>
<dbReference type="Pfam" id="PF01656">
    <property type="entry name" value="CbiA"/>
    <property type="match status" value="1"/>
</dbReference>
<evidence type="ECO:0000256" key="1">
    <source>
        <dbReference type="SAM" id="Coils"/>
    </source>
</evidence>
<feature type="domain" description="CobQ/CobB/MinD/ParA nucleotide binding" evidence="3">
    <location>
        <begin position="157"/>
        <end position="287"/>
    </location>
</feature>
<dbReference type="SUPFAM" id="SSF50118">
    <property type="entry name" value="Cell growth inhibitor/plasmid maintenance toxic component"/>
    <property type="match status" value="1"/>
</dbReference>
<feature type="coiled-coil region" evidence="1">
    <location>
        <begin position="352"/>
        <end position="379"/>
    </location>
</feature>
<evidence type="ECO:0000259" key="3">
    <source>
        <dbReference type="Pfam" id="PF01656"/>
    </source>
</evidence>
<comment type="caution">
    <text evidence="4">The sequence shown here is derived from an EMBL/GenBank/DDBJ whole genome shotgun (WGS) entry which is preliminary data.</text>
</comment>
<evidence type="ECO:0000313" key="4">
    <source>
        <dbReference type="EMBL" id="CAI2188687.1"/>
    </source>
</evidence>
<reference evidence="4" key="1">
    <citation type="submission" date="2022-08" db="EMBL/GenBank/DDBJ databases">
        <authorList>
            <person name="Kallberg Y."/>
            <person name="Tangrot J."/>
            <person name="Rosling A."/>
        </authorList>
    </citation>
    <scope>NUCLEOTIDE SEQUENCE</scope>
    <source>
        <strain evidence="4">Wild A</strain>
    </source>
</reference>
<dbReference type="AlphaFoldDB" id="A0A9W4T0W4"/>
<proteinExistence type="predicted"/>
<dbReference type="OrthoDB" id="2443445at2759"/>
<dbReference type="Gene3D" id="3.40.50.300">
    <property type="entry name" value="P-loop containing nucleotide triphosphate hydrolases"/>
    <property type="match status" value="2"/>
</dbReference>
<feature type="region of interest" description="Disordered" evidence="2">
    <location>
        <begin position="1"/>
        <end position="22"/>
    </location>
</feature>
<dbReference type="InterPro" id="IPR027417">
    <property type="entry name" value="P-loop_NTPase"/>
</dbReference>
<dbReference type="GO" id="GO:0003677">
    <property type="term" value="F:DNA binding"/>
    <property type="evidence" value="ECO:0007669"/>
    <property type="project" value="InterPro"/>
</dbReference>
<dbReference type="Proteomes" id="UP001153678">
    <property type="component" value="Unassembled WGS sequence"/>
</dbReference>
<dbReference type="CDD" id="cd02042">
    <property type="entry name" value="ParAB_family"/>
    <property type="match status" value="1"/>
</dbReference>
<dbReference type="InterPro" id="IPR011067">
    <property type="entry name" value="Plasmid_toxin/cell-grow_inhib"/>
</dbReference>
<name>A0A9W4T0W4_9GLOM</name>
<sequence>MKDNIHHKKLSPHKGKEQSVAENQEIIHGIREIKSDVKEIKKFMVMNNLQLAEKDEQRKKEITEWDRIQAEDEEKFSKFKKNVKNTEIKDPHPAVVISNDIQNKKSSRITKGKVLCDQIKNIDKQRIIKHLGTFDLKTRREVERKVLEGLELVKSLIINYSQKGGVGKSTLARVLATEATKKKIKTLLADCDHQQKTRTLEIAKRANLIIQPVGASRDDLLPALREFNALKAQEINKNKLLFILNHLSTPAEVLATQEYLTESGYPFAPFYLYEKASYRQAQSEGKSISEVNFPSLKKQVQKKRFGEIPQEISENIKAPETAPSDKRISGRTKQLNFKVREEFYWQLKNRAVEEKCLMVEILEKALESYEREKEVQSKKS</sequence>
<accession>A0A9W4T0W4</accession>
<evidence type="ECO:0000256" key="2">
    <source>
        <dbReference type="SAM" id="MobiDB-lite"/>
    </source>
</evidence>
<gene>
    <name evidence="4" type="ORF">FWILDA_LOCUS13704</name>
</gene>
<dbReference type="InterPro" id="IPR003477">
    <property type="entry name" value="PemK-like"/>
</dbReference>
<organism evidence="4 5">
    <name type="scientific">Funneliformis geosporum</name>
    <dbReference type="NCBI Taxonomy" id="1117311"/>
    <lineage>
        <taxon>Eukaryota</taxon>
        <taxon>Fungi</taxon>
        <taxon>Fungi incertae sedis</taxon>
        <taxon>Mucoromycota</taxon>
        <taxon>Glomeromycotina</taxon>
        <taxon>Glomeromycetes</taxon>
        <taxon>Glomerales</taxon>
        <taxon>Glomeraceae</taxon>
        <taxon>Funneliformis</taxon>
    </lineage>
</organism>
<evidence type="ECO:0000313" key="5">
    <source>
        <dbReference type="Proteomes" id="UP001153678"/>
    </source>
</evidence>
<dbReference type="Gene3D" id="2.30.30.110">
    <property type="match status" value="1"/>
</dbReference>
<keyword evidence="5" id="KW-1185">Reference proteome</keyword>
<feature type="compositionally biased region" description="Basic residues" evidence="2">
    <location>
        <begin position="1"/>
        <end position="13"/>
    </location>
</feature>
<dbReference type="InterPro" id="IPR002586">
    <property type="entry name" value="CobQ/CobB/MinD/ParA_Nub-bd_dom"/>
</dbReference>
<dbReference type="SUPFAM" id="SSF52540">
    <property type="entry name" value="P-loop containing nucleoside triphosphate hydrolases"/>
    <property type="match status" value="1"/>
</dbReference>
<keyword evidence="1" id="KW-0175">Coiled coil</keyword>
<protein>
    <submittedName>
        <fullName evidence="4">7526_t:CDS:1</fullName>
    </submittedName>
</protein>
<dbReference type="Pfam" id="PF02452">
    <property type="entry name" value="PemK_toxin"/>
    <property type="match status" value="1"/>
</dbReference>